<proteinExistence type="predicted"/>
<keyword evidence="2" id="KW-1185">Reference proteome</keyword>
<organism evidence="1 2">
    <name type="scientific">Winogradskyella maritima</name>
    <dbReference type="NCBI Taxonomy" id="1517766"/>
    <lineage>
        <taxon>Bacteria</taxon>
        <taxon>Pseudomonadati</taxon>
        <taxon>Bacteroidota</taxon>
        <taxon>Flavobacteriia</taxon>
        <taxon>Flavobacteriales</taxon>
        <taxon>Flavobacteriaceae</taxon>
        <taxon>Winogradskyella</taxon>
    </lineage>
</organism>
<reference evidence="2" key="1">
    <citation type="journal article" date="2019" name="Int. J. Syst. Evol. Microbiol.">
        <title>The Global Catalogue of Microorganisms (GCM) 10K type strain sequencing project: providing services to taxonomists for standard genome sequencing and annotation.</title>
        <authorList>
            <consortium name="The Broad Institute Genomics Platform"/>
            <consortium name="The Broad Institute Genome Sequencing Center for Infectious Disease"/>
            <person name="Wu L."/>
            <person name="Ma J."/>
        </authorList>
    </citation>
    <scope>NUCLEOTIDE SEQUENCE [LARGE SCALE GENOMIC DNA]</scope>
    <source>
        <strain evidence="2">CECT 8979</strain>
    </source>
</reference>
<evidence type="ECO:0000313" key="1">
    <source>
        <dbReference type="EMBL" id="MFC3876706.1"/>
    </source>
</evidence>
<dbReference type="Pfam" id="PF09357">
    <property type="entry name" value="RteC"/>
    <property type="match status" value="1"/>
</dbReference>
<sequence>MNVHTISTHFLNALKRIQSEDTSLVQRAIKAIRASRASLAKLRNEVITKGFANIDEEVLFFKVTKQLPLVQLIYYSEIQNFQCSFNENSLSLRRDGIKKQFCKYDDFFLRNLDFGQYIELGSTHFDEFYFTRKLLDKMPNTSSPYYLQDTEFNTPKDFLLAQFTAYGLMVSFLRKKQKQLDMESDSLKLKGNFDLKCTSSKIDIVELIYALHASKAVLGDIKELVRAFEIIFNIDLGDFYRTFVDIRNRSNDPSKFLDILKTSLLQRISELDN</sequence>
<gene>
    <name evidence="1" type="ORF">ACFOSX_05625</name>
</gene>
<dbReference type="RefSeq" id="WP_386097863.1">
    <property type="nucleotide sequence ID" value="NZ_JBHSAT010000004.1"/>
</dbReference>
<name>A0ABV8AIL8_9FLAO</name>
<dbReference type="EMBL" id="JBHSAT010000004">
    <property type="protein sequence ID" value="MFC3876706.1"/>
    <property type="molecule type" value="Genomic_DNA"/>
</dbReference>
<dbReference type="Proteomes" id="UP001595812">
    <property type="component" value="Unassembled WGS sequence"/>
</dbReference>
<protein>
    <submittedName>
        <fullName evidence="1">RteC domain-containing protein</fullName>
    </submittedName>
</protein>
<evidence type="ECO:0000313" key="2">
    <source>
        <dbReference type="Proteomes" id="UP001595812"/>
    </source>
</evidence>
<dbReference type="InterPro" id="IPR018534">
    <property type="entry name" value="Tet_reg_excision_RteC"/>
</dbReference>
<accession>A0ABV8AIL8</accession>
<comment type="caution">
    <text evidence="1">The sequence shown here is derived from an EMBL/GenBank/DDBJ whole genome shotgun (WGS) entry which is preliminary data.</text>
</comment>